<name>A0A7Y6EVP2_9BACL</name>
<protein>
    <submittedName>
        <fullName evidence="1">Uncharacterized protein</fullName>
    </submittedName>
</protein>
<dbReference type="RefSeq" id="WP_175396625.1">
    <property type="nucleotide sequence ID" value="NZ_JABMCB010000190.1"/>
</dbReference>
<dbReference type="EMBL" id="JABMCB010000190">
    <property type="protein sequence ID" value="NUU76931.1"/>
    <property type="molecule type" value="Genomic_DNA"/>
</dbReference>
<accession>A0A7Y6EVP2</accession>
<dbReference type="Proteomes" id="UP000526125">
    <property type="component" value="Unassembled WGS sequence"/>
</dbReference>
<sequence length="138" mass="16102">MELYRLRFNTANKNAEEIKSRYDAGFSLPPQEVLENMAQAFRNLNGTEVVGAVWGYSPDNYSLYGWEDNDDERFKEFIYWIEQDALFGSYIDDRERFDADWKSGNYEPAAAMHFDKKDFIVIEKIKRKSLAEGGQSAE</sequence>
<evidence type="ECO:0000313" key="1">
    <source>
        <dbReference type="EMBL" id="NUU76931.1"/>
    </source>
</evidence>
<organism evidence="1 2">
    <name type="scientific">Paenibacillus xylanilyticus</name>
    <dbReference type="NCBI Taxonomy" id="248903"/>
    <lineage>
        <taxon>Bacteria</taxon>
        <taxon>Bacillati</taxon>
        <taxon>Bacillota</taxon>
        <taxon>Bacilli</taxon>
        <taxon>Bacillales</taxon>
        <taxon>Paenibacillaceae</taxon>
        <taxon>Paenibacillus</taxon>
    </lineage>
</organism>
<keyword evidence="2" id="KW-1185">Reference proteome</keyword>
<reference evidence="1 2" key="1">
    <citation type="submission" date="2020-05" db="EMBL/GenBank/DDBJ databases">
        <title>Genome Sequencing of Type Strains.</title>
        <authorList>
            <person name="Lemaire J.F."/>
            <person name="Inderbitzin P."/>
            <person name="Gregorio O.A."/>
            <person name="Collins S.B."/>
            <person name="Wespe N."/>
            <person name="Knight-Connoni V."/>
        </authorList>
    </citation>
    <scope>NUCLEOTIDE SEQUENCE [LARGE SCALE GENOMIC DNA]</scope>
    <source>
        <strain evidence="1 2">LMG 21957</strain>
    </source>
</reference>
<comment type="caution">
    <text evidence="1">The sequence shown here is derived from an EMBL/GenBank/DDBJ whole genome shotgun (WGS) entry which is preliminary data.</text>
</comment>
<gene>
    <name evidence="1" type="ORF">HP552_17100</name>
</gene>
<evidence type="ECO:0000313" key="2">
    <source>
        <dbReference type="Proteomes" id="UP000526125"/>
    </source>
</evidence>
<dbReference type="AlphaFoldDB" id="A0A7Y6EVP2"/>
<proteinExistence type="predicted"/>